<comment type="subcellular location">
    <subcellularLocation>
        <location evidence="1">Cell membrane</location>
        <topology evidence="1">Single-pass membrane protein</topology>
    </subcellularLocation>
    <subcellularLocation>
        <location evidence="2">Endoplasmic reticulum</location>
    </subcellularLocation>
</comment>
<keyword evidence="7" id="KW-0012">Acyltransferase</keyword>
<evidence type="ECO:0000256" key="9">
    <source>
        <dbReference type="ARBA" id="ARBA00047604"/>
    </source>
</evidence>
<dbReference type="EMBL" id="KJ711122">
    <property type="protein sequence ID" value="AJP06367.1"/>
    <property type="molecule type" value="mRNA"/>
</dbReference>
<evidence type="ECO:0000256" key="6">
    <source>
        <dbReference type="ARBA" id="ARBA00022824"/>
    </source>
</evidence>
<protein>
    <submittedName>
        <fullName evidence="13">WSD1</fullName>
    </submittedName>
</protein>
<sequence>MYIEVAEVATSNVYKGGHRQRYFKFSHQFHLRSDLCMWADRIQVMDLKLQMNVPKGGQEIEEEGQPVSPVSQCFKSPLFSLCVHVIFELQESVTDIPKYMNAVAESIMSTNPLYSCIMKKDDRGSWRWKKTKVNTDDITFVAELPPGQESYDAWVDDYISKLSLTPLDQSRPLWEIHFLNYKTSKAAATMVIKLHHSLGDGVSFMATLFSMARRVDNPEFPPTFPTAHKHRVKPSWPGMAVANFFQKLWYMMLLVWYSVVDLIRTTLRLMDWLDDSQLPIRGPPGVEYTPVALSSATFLLEDIKQIKNSVGGTVNDVITGIIFYGIQRYLQIHLSAVGEHSLQDAYEKRLEQPKDTVIKQIKNSRLTAICMMNMRPLAGLQNIEEMLKPKGKVPWGNRVGFLCLLVPMMGKLENPLEFLKRTKRVIDRNKISLATYINYRLGKWLARKKGPQALSKCLYNTIVHTTMVVSNMIGPMEKIAMAGNPVNNFTFFVSGVPQALGVFIVSYMGSVVLQVHAHKDYVDAHMLCKCFVEASKEMKNYTLNPNPIEDGNSESV</sequence>
<dbReference type="InterPro" id="IPR004255">
    <property type="entry name" value="O-acyltransferase_WSD1_N"/>
</dbReference>
<comment type="pathway">
    <text evidence="3">Glycerolipid metabolism; triacylglycerol biosynthesis.</text>
</comment>
<dbReference type="PANTHER" id="PTHR31650">
    <property type="entry name" value="O-ACYLTRANSFERASE (WSD1-LIKE) FAMILY PROTEIN"/>
    <property type="match status" value="1"/>
</dbReference>
<evidence type="ECO:0000256" key="5">
    <source>
        <dbReference type="ARBA" id="ARBA00022679"/>
    </source>
</evidence>
<dbReference type="Pfam" id="PF06974">
    <property type="entry name" value="WS_DGAT_C"/>
    <property type="match status" value="1"/>
</dbReference>
<feature type="domain" description="O-acyltransferase WSD1 C-terminal" evidence="12">
    <location>
        <begin position="395"/>
        <end position="539"/>
    </location>
</feature>
<keyword evidence="6" id="KW-0256">Endoplasmic reticulum</keyword>
<dbReference type="GO" id="GO:0005789">
    <property type="term" value="C:endoplasmic reticulum membrane"/>
    <property type="evidence" value="ECO:0007669"/>
    <property type="project" value="UniProtKB-SubCell"/>
</dbReference>
<evidence type="ECO:0000256" key="1">
    <source>
        <dbReference type="ARBA" id="ARBA00004162"/>
    </source>
</evidence>
<evidence type="ECO:0000259" key="11">
    <source>
        <dbReference type="Pfam" id="PF03007"/>
    </source>
</evidence>
<evidence type="ECO:0000313" key="13">
    <source>
        <dbReference type="EMBL" id="AJP06367.1"/>
    </source>
</evidence>
<evidence type="ECO:0000256" key="10">
    <source>
        <dbReference type="ARBA" id="ARBA00048109"/>
    </source>
</evidence>
<dbReference type="GO" id="GO:0047196">
    <property type="term" value="F:long-chain-alcohol O-fatty-acyltransferase activity"/>
    <property type="evidence" value="ECO:0007669"/>
    <property type="project" value="UniProtKB-EC"/>
</dbReference>
<dbReference type="UniPathway" id="UPA00282"/>
<evidence type="ECO:0000256" key="7">
    <source>
        <dbReference type="ARBA" id="ARBA00023315"/>
    </source>
</evidence>
<dbReference type="PANTHER" id="PTHR31650:SF34">
    <property type="entry name" value="O-ACYLTRANSFERASE WSD1-LIKE ISOFORM X1"/>
    <property type="match status" value="1"/>
</dbReference>
<dbReference type="GO" id="GO:0019432">
    <property type="term" value="P:triglyceride biosynthetic process"/>
    <property type="evidence" value="ECO:0007669"/>
    <property type="project" value="UniProtKB-UniPathway"/>
</dbReference>
<dbReference type="GO" id="GO:0004144">
    <property type="term" value="F:diacylglycerol O-acyltransferase activity"/>
    <property type="evidence" value="ECO:0007669"/>
    <property type="project" value="UniProtKB-EC"/>
</dbReference>
<evidence type="ECO:0000256" key="4">
    <source>
        <dbReference type="ARBA" id="ARBA00005189"/>
    </source>
</evidence>
<evidence type="ECO:0000256" key="3">
    <source>
        <dbReference type="ARBA" id="ARBA00004771"/>
    </source>
</evidence>
<proteinExistence type="evidence at transcript level"/>
<comment type="catalytic activity">
    <reaction evidence="9">
        <text>a long chain fatty alcohol + a fatty acyl-CoA = a long-chain alcohol wax ester + CoA</text>
        <dbReference type="Rhea" id="RHEA:38443"/>
        <dbReference type="ChEBI" id="CHEBI:17135"/>
        <dbReference type="ChEBI" id="CHEBI:57287"/>
        <dbReference type="ChEBI" id="CHEBI:77636"/>
        <dbReference type="ChEBI" id="CHEBI:235323"/>
        <dbReference type="EC" id="2.3.1.75"/>
    </reaction>
</comment>
<accession>A0A0K0M758</accession>
<comment type="pathway">
    <text evidence="4">Lipid metabolism.</text>
</comment>
<keyword evidence="5" id="KW-0808">Transferase</keyword>
<evidence type="ECO:0000256" key="2">
    <source>
        <dbReference type="ARBA" id="ARBA00004240"/>
    </source>
</evidence>
<dbReference type="InterPro" id="IPR009721">
    <property type="entry name" value="O-acyltransferase_WSD1_C"/>
</dbReference>
<evidence type="ECO:0000259" key="12">
    <source>
        <dbReference type="Pfam" id="PF06974"/>
    </source>
</evidence>
<dbReference type="Pfam" id="PF03007">
    <property type="entry name" value="WS_DGAT_cat"/>
    <property type="match status" value="1"/>
</dbReference>
<feature type="domain" description="O-acyltransferase WSD1-like N-terminal" evidence="11">
    <location>
        <begin position="156"/>
        <end position="318"/>
    </location>
</feature>
<evidence type="ECO:0000256" key="8">
    <source>
        <dbReference type="ARBA" id="ARBA00024360"/>
    </source>
</evidence>
<reference evidence="13" key="1">
    <citation type="submission" date="2014-04" db="EMBL/GenBank/DDBJ databases">
        <title>The genes involved in the male and female cone development in Pinus tabuliformis.</title>
        <authorList>
            <person name="Niu S."/>
            <person name="Li W."/>
            <person name="Chen X."/>
        </authorList>
    </citation>
    <scope>NUCLEOTIDE SEQUENCE</scope>
</reference>
<organism evidence="13">
    <name type="scientific">Pinus tabuliformis</name>
    <name type="common">Chinese red pine</name>
    <name type="synonym">Pinus leucosperma</name>
    <dbReference type="NCBI Taxonomy" id="88731"/>
    <lineage>
        <taxon>Eukaryota</taxon>
        <taxon>Viridiplantae</taxon>
        <taxon>Streptophyta</taxon>
        <taxon>Embryophyta</taxon>
        <taxon>Tracheophyta</taxon>
        <taxon>Spermatophyta</taxon>
        <taxon>Pinopsida</taxon>
        <taxon>Pinidae</taxon>
        <taxon>Conifers I</taxon>
        <taxon>Pinales</taxon>
        <taxon>Pinaceae</taxon>
        <taxon>Pinus</taxon>
        <taxon>Pinus subgen. Pinus</taxon>
    </lineage>
</organism>
<comment type="catalytic activity">
    <reaction evidence="10">
        <text>an acyl-CoA + a 1,2-diacyl-sn-glycerol = a triacyl-sn-glycerol + CoA</text>
        <dbReference type="Rhea" id="RHEA:10868"/>
        <dbReference type="ChEBI" id="CHEBI:17815"/>
        <dbReference type="ChEBI" id="CHEBI:57287"/>
        <dbReference type="ChEBI" id="CHEBI:58342"/>
        <dbReference type="ChEBI" id="CHEBI:64615"/>
        <dbReference type="EC" id="2.3.1.20"/>
    </reaction>
</comment>
<name>A0A0K0M758_PINTB</name>
<dbReference type="GO" id="GO:0005886">
    <property type="term" value="C:plasma membrane"/>
    <property type="evidence" value="ECO:0007669"/>
    <property type="project" value="UniProtKB-SubCell"/>
</dbReference>
<dbReference type="InterPro" id="IPR045034">
    <property type="entry name" value="O-acyltransferase_WSD1-like"/>
</dbReference>
<comment type="similarity">
    <text evidence="8">In the N-terminal section; belongs to the long-chain O-acyltransferase family.</text>
</comment>
<dbReference type="AlphaFoldDB" id="A0A0K0M758"/>